<dbReference type="RefSeq" id="XP_040631525.1">
    <property type="nucleotide sequence ID" value="XM_040777125.1"/>
</dbReference>
<dbReference type="AlphaFoldDB" id="M5G334"/>
<dbReference type="GeneID" id="63692187"/>
<accession>M5G334</accession>
<evidence type="ECO:0000313" key="2">
    <source>
        <dbReference type="Proteomes" id="UP000030653"/>
    </source>
</evidence>
<sequence length="146" mass="16765">MWLQIEHIGMVELAAVCTHLSQLEELELTAMWTEDGGDTVSRFILPVALEAFELMTKMVSFTLHTQMFRDLTTREWISIPQQLGQTCRALKVVVFDGKSGAELSEFASVRFDRERYDDRDVNGGWKQETRLLGKLEALTAWPRVPF</sequence>
<protein>
    <submittedName>
        <fullName evidence="1">Uncharacterized protein</fullName>
    </submittedName>
</protein>
<keyword evidence="2" id="KW-1185">Reference proteome</keyword>
<proteinExistence type="predicted"/>
<organism evidence="1 2">
    <name type="scientific">Dacryopinax primogenitus (strain DJM 731)</name>
    <name type="common">Brown rot fungus</name>
    <dbReference type="NCBI Taxonomy" id="1858805"/>
    <lineage>
        <taxon>Eukaryota</taxon>
        <taxon>Fungi</taxon>
        <taxon>Dikarya</taxon>
        <taxon>Basidiomycota</taxon>
        <taxon>Agaricomycotina</taxon>
        <taxon>Dacrymycetes</taxon>
        <taxon>Dacrymycetales</taxon>
        <taxon>Dacrymycetaceae</taxon>
        <taxon>Dacryopinax</taxon>
    </lineage>
</organism>
<dbReference type="EMBL" id="JH795857">
    <property type="protein sequence ID" value="EJU04631.1"/>
    <property type="molecule type" value="Genomic_DNA"/>
</dbReference>
<evidence type="ECO:0000313" key="1">
    <source>
        <dbReference type="EMBL" id="EJU04631.1"/>
    </source>
</evidence>
<dbReference type="Proteomes" id="UP000030653">
    <property type="component" value="Unassembled WGS sequence"/>
</dbReference>
<gene>
    <name evidence="1" type="ORF">DACRYDRAFT_93117</name>
</gene>
<name>M5G334_DACPD</name>
<dbReference type="HOGENOM" id="CLU_1777365_0_0_1"/>
<reference evidence="1 2" key="1">
    <citation type="journal article" date="2012" name="Science">
        <title>The Paleozoic origin of enzymatic lignin decomposition reconstructed from 31 fungal genomes.</title>
        <authorList>
            <person name="Floudas D."/>
            <person name="Binder M."/>
            <person name="Riley R."/>
            <person name="Barry K."/>
            <person name="Blanchette R.A."/>
            <person name="Henrissat B."/>
            <person name="Martinez A.T."/>
            <person name="Otillar R."/>
            <person name="Spatafora J.W."/>
            <person name="Yadav J.S."/>
            <person name="Aerts A."/>
            <person name="Benoit I."/>
            <person name="Boyd A."/>
            <person name="Carlson A."/>
            <person name="Copeland A."/>
            <person name="Coutinho P.M."/>
            <person name="de Vries R.P."/>
            <person name="Ferreira P."/>
            <person name="Findley K."/>
            <person name="Foster B."/>
            <person name="Gaskell J."/>
            <person name="Glotzer D."/>
            <person name="Gorecki P."/>
            <person name="Heitman J."/>
            <person name="Hesse C."/>
            <person name="Hori C."/>
            <person name="Igarashi K."/>
            <person name="Jurgens J.A."/>
            <person name="Kallen N."/>
            <person name="Kersten P."/>
            <person name="Kohler A."/>
            <person name="Kuees U."/>
            <person name="Kumar T.K.A."/>
            <person name="Kuo A."/>
            <person name="LaButti K."/>
            <person name="Larrondo L.F."/>
            <person name="Lindquist E."/>
            <person name="Ling A."/>
            <person name="Lombard V."/>
            <person name="Lucas S."/>
            <person name="Lundell T."/>
            <person name="Martin R."/>
            <person name="McLaughlin D.J."/>
            <person name="Morgenstern I."/>
            <person name="Morin E."/>
            <person name="Murat C."/>
            <person name="Nagy L.G."/>
            <person name="Nolan M."/>
            <person name="Ohm R.A."/>
            <person name="Patyshakuliyeva A."/>
            <person name="Rokas A."/>
            <person name="Ruiz-Duenas F.J."/>
            <person name="Sabat G."/>
            <person name="Salamov A."/>
            <person name="Samejima M."/>
            <person name="Schmutz J."/>
            <person name="Slot J.C."/>
            <person name="St John F."/>
            <person name="Stenlid J."/>
            <person name="Sun H."/>
            <person name="Sun S."/>
            <person name="Syed K."/>
            <person name="Tsang A."/>
            <person name="Wiebenga A."/>
            <person name="Young D."/>
            <person name="Pisabarro A."/>
            <person name="Eastwood D.C."/>
            <person name="Martin F."/>
            <person name="Cullen D."/>
            <person name="Grigoriev I.V."/>
            <person name="Hibbett D.S."/>
        </authorList>
    </citation>
    <scope>NUCLEOTIDE SEQUENCE [LARGE SCALE GENOMIC DNA]</scope>
    <source>
        <strain evidence="1 2">DJM-731 SS1</strain>
    </source>
</reference>